<geneLocation type="plasmid" evidence="1 2">
    <name>1</name>
</geneLocation>
<sequence length="96" mass="10012">MSELCIPRALDRHLVSTAHAAATAGDFALGAFDAVVEQITLALRDQGAGRADVEAALRDAFAGLAYPYQRTPVADRYARLEERAVTLAAGAAAGRG</sequence>
<dbReference type="AlphaFoldDB" id="W0RR92"/>
<dbReference type="EMBL" id="CP007129">
    <property type="protein sequence ID" value="AHG92987.1"/>
    <property type="molecule type" value="Genomic_DNA"/>
</dbReference>
<reference evidence="1 2" key="1">
    <citation type="journal article" date="2014" name="Genome Announc.">
        <title>Genome Sequence and Methylome of Soil Bacterium Gemmatirosa kalamazoonensis KBS708T, a Member of the Rarely Cultivated Gemmatimonadetes Phylum.</title>
        <authorList>
            <person name="Debruyn J.M."/>
            <person name="Radosevich M."/>
            <person name="Wommack K.E."/>
            <person name="Polson S.W."/>
            <person name="Hauser L.J."/>
            <person name="Fawaz M.N."/>
            <person name="Korlach J."/>
            <person name="Tsai Y.C."/>
        </authorList>
    </citation>
    <scope>NUCLEOTIDE SEQUENCE [LARGE SCALE GENOMIC DNA]</scope>
    <source>
        <strain evidence="1 2">KBS708</strain>
        <plasmid evidence="2">Plasmid 1</plasmid>
    </source>
</reference>
<organism evidence="1 2">
    <name type="scientific">Gemmatirosa kalamazoonensis</name>
    <dbReference type="NCBI Taxonomy" id="861299"/>
    <lineage>
        <taxon>Bacteria</taxon>
        <taxon>Pseudomonadati</taxon>
        <taxon>Gemmatimonadota</taxon>
        <taxon>Gemmatimonadia</taxon>
        <taxon>Gemmatimonadales</taxon>
        <taxon>Gemmatimonadaceae</taxon>
        <taxon>Gemmatirosa</taxon>
    </lineage>
</organism>
<dbReference type="InParanoid" id="W0RR92"/>
<evidence type="ECO:0000313" key="2">
    <source>
        <dbReference type="Proteomes" id="UP000019151"/>
    </source>
</evidence>
<gene>
    <name evidence="1" type="ORF">J421_5452</name>
</gene>
<keyword evidence="1" id="KW-0614">Plasmid</keyword>
<accession>W0RR92</accession>
<dbReference type="HOGENOM" id="CLU_2355694_0_0_0"/>
<evidence type="ECO:0000313" key="1">
    <source>
        <dbReference type="EMBL" id="AHG92987.1"/>
    </source>
</evidence>
<protein>
    <submittedName>
        <fullName evidence="1">Uncharacterized protein</fullName>
    </submittedName>
</protein>
<dbReference type="Proteomes" id="UP000019151">
    <property type="component" value="Plasmid 1"/>
</dbReference>
<name>W0RR92_9BACT</name>
<proteinExistence type="predicted"/>
<keyword evidence="2" id="KW-1185">Reference proteome</keyword>
<dbReference type="KEGG" id="gba:J421_5452"/>
<dbReference type="RefSeq" id="WP_025414302.1">
    <property type="nucleotide sequence ID" value="NZ_CP007129.1"/>
</dbReference>